<evidence type="ECO:0000313" key="5">
    <source>
        <dbReference type="EMBL" id="GMR42910.1"/>
    </source>
</evidence>
<accession>A0AAN4ZSD8</accession>
<comment type="caution">
    <text evidence="5">The sequence shown here is derived from an EMBL/GenBank/DDBJ whole genome shotgun (WGS) entry which is preliminary data.</text>
</comment>
<dbReference type="PANTHER" id="PTHR44085:SF2">
    <property type="entry name" value="SEPIAPTERIN REDUCTASE"/>
    <property type="match status" value="1"/>
</dbReference>
<keyword evidence="3" id="KW-0521">NADP</keyword>
<evidence type="ECO:0000313" key="6">
    <source>
        <dbReference type="Proteomes" id="UP001328107"/>
    </source>
</evidence>
<evidence type="ECO:0008006" key="7">
    <source>
        <dbReference type="Google" id="ProtNLM"/>
    </source>
</evidence>
<dbReference type="GO" id="GO:0004757">
    <property type="term" value="F:sepiapterin reductase (NADP+) activity"/>
    <property type="evidence" value="ECO:0007669"/>
    <property type="project" value="TreeGrafter"/>
</dbReference>
<keyword evidence="4" id="KW-0560">Oxidoreductase</keyword>
<sequence length="302" mass="33940">LFVFMLVVHTDTPVPKKVHFSPTMPHRKLEGKKSLFIVTGASRGIGREIVQQCAARAADGSAFLITARNEAALIEVKTEIKNLNKNARVWIVVCDMGDLNDEAKKGFDTVMRELTERDTFDALFLFHNAGYLGDVSKKALKLNDVENWSDFLNANFVNMVLLNNLILKWITNLTCHNRYIINMSSILAVQGFASFTQHACGKAAREAFFRGLAAEEPHLRVLNYAPGPVLTDMYKIVQEKSYDPVIRNAYTVNENGNSAAKSDVHNAQLTPEQTVTKLIRILNDDQYESGAHIDYFDDEEQN</sequence>
<evidence type="ECO:0000256" key="3">
    <source>
        <dbReference type="ARBA" id="ARBA00022857"/>
    </source>
</evidence>
<dbReference type="InterPro" id="IPR051721">
    <property type="entry name" value="Biopterin_syn/organic_redct"/>
</dbReference>
<dbReference type="EMBL" id="BTRK01000003">
    <property type="protein sequence ID" value="GMR42910.1"/>
    <property type="molecule type" value="Genomic_DNA"/>
</dbReference>
<comment type="subcellular location">
    <subcellularLocation>
        <location evidence="1">Cytoplasm</location>
    </subcellularLocation>
</comment>
<evidence type="ECO:0000256" key="2">
    <source>
        <dbReference type="ARBA" id="ARBA00022490"/>
    </source>
</evidence>
<evidence type="ECO:0000256" key="1">
    <source>
        <dbReference type="ARBA" id="ARBA00004496"/>
    </source>
</evidence>
<organism evidence="5 6">
    <name type="scientific">Pristionchus mayeri</name>
    <dbReference type="NCBI Taxonomy" id="1317129"/>
    <lineage>
        <taxon>Eukaryota</taxon>
        <taxon>Metazoa</taxon>
        <taxon>Ecdysozoa</taxon>
        <taxon>Nematoda</taxon>
        <taxon>Chromadorea</taxon>
        <taxon>Rhabditida</taxon>
        <taxon>Rhabditina</taxon>
        <taxon>Diplogasteromorpha</taxon>
        <taxon>Diplogasteroidea</taxon>
        <taxon>Neodiplogasteridae</taxon>
        <taxon>Pristionchus</taxon>
    </lineage>
</organism>
<keyword evidence="6" id="KW-1185">Reference proteome</keyword>
<gene>
    <name evidence="5" type="ORF">PMAYCL1PPCAC_13105</name>
</gene>
<keyword evidence="2" id="KW-0963">Cytoplasm</keyword>
<protein>
    <recommendedName>
        <fullName evidence="7">Sepiapterin reductase</fullName>
    </recommendedName>
</protein>
<dbReference type="Pfam" id="PF00106">
    <property type="entry name" value="adh_short"/>
    <property type="match status" value="1"/>
</dbReference>
<reference evidence="6" key="1">
    <citation type="submission" date="2022-10" db="EMBL/GenBank/DDBJ databases">
        <title>Genome assembly of Pristionchus species.</title>
        <authorList>
            <person name="Yoshida K."/>
            <person name="Sommer R.J."/>
        </authorList>
    </citation>
    <scope>NUCLEOTIDE SEQUENCE [LARGE SCALE GENOMIC DNA]</scope>
    <source>
        <strain evidence="6">RS5460</strain>
    </source>
</reference>
<dbReference type="PANTHER" id="PTHR44085">
    <property type="entry name" value="SEPIAPTERIN REDUCTASE"/>
    <property type="match status" value="1"/>
</dbReference>
<dbReference type="SUPFAM" id="SSF51735">
    <property type="entry name" value="NAD(P)-binding Rossmann-fold domains"/>
    <property type="match status" value="1"/>
</dbReference>
<name>A0AAN4ZSD8_9BILA</name>
<feature type="non-terminal residue" evidence="5">
    <location>
        <position position="1"/>
    </location>
</feature>
<proteinExistence type="predicted"/>
<dbReference type="GO" id="GO:0005737">
    <property type="term" value="C:cytoplasm"/>
    <property type="evidence" value="ECO:0007669"/>
    <property type="project" value="UniProtKB-SubCell"/>
</dbReference>
<evidence type="ECO:0000256" key="4">
    <source>
        <dbReference type="ARBA" id="ARBA00023002"/>
    </source>
</evidence>
<dbReference type="Gene3D" id="3.40.50.720">
    <property type="entry name" value="NAD(P)-binding Rossmann-like Domain"/>
    <property type="match status" value="1"/>
</dbReference>
<dbReference type="InterPro" id="IPR002347">
    <property type="entry name" value="SDR_fam"/>
</dbReference>
<dbReference type="GO" id="GO:0006729">
    <property type="term" value="P:tetrahydrobiopterin biosynthetic process"/>
    <property type="evidence" value="ECO:0007669"/>
    <property type="project" value="TreeGrafter"/>
</dbReference>
<dbReference type="InterPro" id="IPR036291">
    <property type="entry name" value="NAD(P)-bd_dom_sf"/>
</dbReference>
<dbReference type="PRINTS" id="PR00081">
    <property type="entry name" value="GDHRDH"/>
</dbReference>
<dbReference type="Proteomes" id="UP001328107">
    <property type="component" value="Unassembled WGS sequence"/>
</dbReference>
<dbReference type="AlphaFoldDB" id="A0AAN4ZSD8"/>